<name>A0A8J7DAD2_9CYAN</name>
<feature type="region of interest" description="Disordered" evidence="8">
    <location>
        <begin position="141"/>
        <end position="234"/>
    </location>
</feature>
<evidence type="ECO:0000313" key="10">
    <source>
        <dbReference type="EMBL" id="MBE9076297.1"/>
    </source>
</evidence>
<sequence length="234" mass="25056">MKLELDSPSVVEDLRIEILPLIDVIFCILTFFILAAVGLTRQQAISLDLPTAETGTAVPESAGRDRLFVSVDAAGQVYIEQNQSPVPLQQLYDILQQFQQFAPEGTIVLYAAREARYNDVIRVLDLLRAVGGDRVALATLPTQTSLDPTQPGADPNDPNNLQDPLNGQFNDPFSDPFSGQDPLNPGFPTQPGLPDGSGLPPISPDSPLSPQPTTPNGSTEQPDGQQTPSDGDEG</sequence>
<dbReference type="Proteomes" id="UP000636505">
    <property type="component" value="Unassembled WGS sequence"/>
</dbReference>
<feature type="compositionally biased region" description="Low complexity" evidence="8">
    <location>
        <begin position="190"/>
        <end position="200"/>
    </location>
</feature>
<dbReference type="EMBL" id="JADEXG010000004">
    <property type="protein sequence ID" value="MBE9076297.1"/>
    <property type="molecule type" value="Genomic_DNA"/>
</dbReference>
<dbReference type="PANTHER" id="PTHR30558">
    <property type="entry name" value="EXBD MEMBRANE COMPONENT OF PMF-DRIVEN MACROMOLECULE IMPORT SYSTEM"/>
    <property type="match status" value="1"/>
</dbReference>
<dbReference type="Pfam" id="PF02472">
    <property type="entry name" value="ExbD"/>
    <property type="match status" value="1"/>
</dbReference>
<comment type="similarity">
    <text evidence="2 7">Belongs to the ExbD/TolR family.</text>
</comment>
<keyword evidence="7" id="KW-0653">Protein transport</keyword>
<comment type="caution">
    <text evidence="10">The sequence shown here is derived from an EMBL/GenBank/DDBJ whole genome shotgun (WGS) entry which is preliminary data.</text>
</comment>
<dbReference type="InterPro" id="IPR003400">
    <property type="entry name" value="ExbD"/>
</dbReference>
<evidence type="ECO:0000256" key="7">
    <source>
        <dbReference type="RuleBase" id="RU003879"/>
    </source>
</evidence>
<accession>A0A8J7DAD2</accession>
<dbReference type="AlphaFoldDB" id="A0A8J7DAD2"/>
<evidence type="ECO:0000256" key="3">
    <source>
        <dbReference type="ARBA" id="ARBA00022475"/>
    </source>
</evidence>
<evidence type="ECO:0000256" key="2">
    <source>
        <dbReference type="ARBA" id="ARBA00005811"/>
    </source>
</evidence>
<evidence type="ECO:0000256" key="6">
    <source>
        <dbReference type="ARBA" id="ARBA00023136"/>
    </source>
</evidence>
<feature type="compositionally biased region" description="Polar residues" evidence="8">
    <location>
        <begin position="214"/>
        <end position="234"/>
    </location>
</feature>
<keyword evidence="6 9" id="KW-0472">Membrane</keyword>
<feature type="compositionally biased region" description="Low complexity" evidence="8">
    <location>
        <begin position="154"/>
        <end position="166"/>
    </location>
</feature>
<protein>
    <submittedName>
        <fullName evidence="10">Biopolymer transporter ExbD</fullName>
    </submittedName>
</protein>
<dbReference type="Gene3D" id="3.30.420.270">
    <property type="match status" value="1"/>
</dbReference>
<evidence type="ECO:0000256" key="1">
    <source>
        <dbReference type="ARBA" id="ARBA00004162"/>
    </source>
</evidence>
<evidence type="ECO:0000313" key="11">
    <source>
        <dbReference type="Proteomes" id="UP000636505"/>
    </source>
</evidence>
<dbReference type="GO" id="GO:0022857">
    <property type="term" value="F:transmembrane transporter activity"/>
    <property type="evidence" value="ECO:0007669"/>
    <property type="project" value="InterPro"/>
</dbReference>
<evidence type="ECO:0000256" key="5">
    <source>
        <dbReference type="ARBA" id="ARBA00022989"/>
    </source>
</evidence>
<keyword evidence="7" id="KW-0813">Transport</keyword>
<evidence type="ECO:0000256" key="8">
    <source>
        <dbReference type="SAM" id="MobiDB-lite"/>
    </source>
</evidence>
<evidence type="ECO:0000256" key="9">
    <source>
        <dbReference type="SAM" id="Phobius"/>
    </source>
</evidence>
<comment type="subcellular location">
    <subcellularLocation>
        <location evidence="1">Cell membrane</location>
        <topology evidence="1">Single-pass membrane protein</topology>
    </subcellularLocation>
    <subcellularLocation>
        <location evidence="7">Cell membrane</location>
        <topology evidence="7">Single-pass type II membrane protein</topology>
    </subcellularLocation>
</comment>
<keyword evidence="5 9" id="KW-1133">Transmembrane helix</keyword>
<proteinExistence type="inferred from homology"/>
<keyword evidence="11" id="KW-1185">Reference proteome</keyword>
<reference evidence="10" key="1">
    <citation type="submission" date="2020-10" db="EMBL/GenBank/DDBJ databases">
        <authorList>
            <person name="Castelo-Branco R."/>
            <person name="Eusebio N."/>
            <person name="Adriana R."/>
            <person name="Vieira A."/>
            <person name="Brugerolle De Fraissinette N."/>
            <person name="Rezende De Castro R."/>
            <person name="Schneider M.P."/>
            <person name="Vasconcelos V."/>
            <person name="Leao P.N."/>
        </authorList>
    </citation>
    <scope>NUCLEOTIDE SEQUENCE</scope>
    <source>
        <strain evidence="10">LEGE 07310</strain>
    </source>
</reference>
<keyword evidence="4 7" id="KW-0812">Transmembrane</keyword>
<feature type="compositionally biased region" description="Pro residues" evidence="8">
    <location>
        <begin position="201"/>
        <end position="213"/>
    </location>
</feature>
<dbReference type="RefSeq" id="WP_193904953.1">
    <property type="nucleotide sequence ID" value="NZ_JADEXG010000004.1"/>
</dbReference>
<dbReference type="PANTHER" id="PTHR30558:SF3">
    <property type="entry name" value="BIOPOLYMER TRANSPORT PROTEIN EXBD-RELATED"/>
    <property type="match status" value="1"/>
</dbReference>
<dbReference type="GO" id="GO:0015031">
    <property type="term" value="P:protein transport"/>
    <property type="evidence" value="ECO:0007669"/>
    <property type="project" value="UniProtKB-KW"/>
</dbReference>
<evidence type="ECO:0000256" key="4">
    <source>
        <dbReference type="ARBA" id="ARBA00022692"/>
    </source>
</evidence>
<gene>
    <name evidence="10" type="ORF">IQ241_03130</name>
</gene>
<organism evidence="10 11">
    <name type="scientific">Vasconcelosia minhoensis LEGE 07310</name>
    <dbReference type="NCBI Taxonomy" id="915328"/>
    <lineage>
        <taxon>Bacteria</taxon>
        <taxon>Bacillati</taxon>
        <taxon>Cyanobacteriota</taxon>
        <taxon>Cyanophyceae</taxon>
        <taxon>Nodosilineales</taxon>
        <taxon>Cymatolegaceae</taxon>
        <taxon>Vasconcelosia</taxon>
        <taxon>Vasconcelosia minhoensis</taxon>
    </lineage>
</organism>
<dbReference type="GO" id="GO:0005886">
    <property type="term" value="C:plasma membrane"/>
    <property type="evidence" value="ECO:0007669"/>
    <property type="project" value="UniProtKB-SubCell"/>
</dbReference>
<feature type="transmembrane region" description="Helical" evidence="9">
    <location>
        <begin position="20"/>
        <end position="39"/>
    </location>
</feature>
<keyword evidence="3" id="KW-1003">Cell membrane</keyword>